<dbReference type="InterPro" id="IPR003656">
    <property type="entry name" value="Znf_BED"/>
</dbReference>
<evidence type="ECO:0000256" key="4">
    <source>
        <dbReference type="SAM" id="MobiDB-lite"/>
    </source>
</evidence>
<comment type="caution">
    <text evidence="6">The sequence shown here is derived from an EMBL/GenBank/DDBJ whole genome shotgun (WGS) entry which is preliminary data.</text>
</comment>
<feature type="region of interest" description="Disordered" evidence="4">
    <location>
        <begin position="114"/>
        <end position="139"/>
    </location>
</feature>
<evidence type="ECO:0000256" key="3">
    <source>
        <dbReference type="ARBA" id="ARBA00022833"/>
    </source>
</evidence>
<name>A0A8S9ZU62_9BILA</name>
<proteinExistence type="predicted"/>
<evidence type="ECO:0000256" key="2">
    <source>
        <dbReference type="ARBA" id="ARBA00022771"/>
    </source>
</evidence>
<keyword evidence="1" id="KW-0479">Metal-binding</keyword>
<dbReference type="Pfam" id="PF02892">
    <property type="entry name" value="zf-BED"/>
    <property type="match status" value="1"/>
</dbReference>
<gene>
    <name evidence="6" type="ORF">Mgra_00003760</name>
</gene>
<keyword evidence="2" id="KW-0863">Zinc-finger</keyword>
<feature type="region of interest" description="Disordered" evidence="4">
    <location>
        <begin position="34"/>
        <end position="74"/>
    </location>
</feature>
<dbReference type="EMBL" id="JABEBT010000026">
    <property type="protein sequence ID" value="KAF7636814.1"/>
    <property type="molecule type" value="Genomic_DNA"/>
</dbReference>
<dbReference type="GO" id="GO:0003677">
    <property type="term" value="F:DNA binding"/>
    <property type="evidence" value="ECO:0007669"/>
    <property type="project" value="InterPro"/>
</dbReference>
<accession>A0A8S9ZU62</accession>
<evidence type="ECO:0000313" key="6">
    <source>
        <dbReference type="EMBL" id="KAF7636814.1"/>
    </source>
</evidence>
<dbReference type="Proteomes" id="UP000605970">
    <property type="component" value="Unassembled WGS sequence"/>
</dbReference>
<keyword evidence="3" id="KW-0862">Zinc</keyword>
<organism evidence="6 7">
    <name type="scientific">Meloidogyne graminicola</name>
    <dbReference type="NCBI Taxonomy" id="189291"/>
    <lineage>
        <taxon>Eukaryota</taxon>
        <taxon>Metazoa</taxon>
        <taxon>Ecdysozoa</taxon>
        <taxon>Nematoda</taxon>
        <taxon>Chromadorea</taxon>
        <taxon>Rhabditida</taxon>
        <taxon>Tylenchina</taxon>
        <taxon>Tylenchomorpha</taxon>
        <taxon>Tylenchoidea</taxon>
        <taxon>Meloidogynidae</taxon>
        <taxon>Meloidogyninae</taxon>
        <taxon>Meloidogyne</taxon>
    </lineage>
</organism>
<feature type="compositionally biased region" description="Polar residues" evidence="4">
    <location>
        <begin position="42"/>
        <end position="52"/>
    </location>
</feature>
<evidence type="ECO:0000259" key="5">
    <source>
        <dbReference type="Pfam" id="PF02892"/>
    </source>
</evidence>
<protein>
    <recommendedName>
        <fullName evidence="5">BED-type domain-containing protein</fullName>
    </recommendedName>
</protein>
<evidence type="ECO:0000313" key="7">
    <source>
        <dbReference type="Proteomes" id="UP000605970"/>
    </source>
</evidence>
<dbReference type="AlphaFoldDB" id="A0A8S9ZU62"/>
<reference evidence="6" key="1">
    <citation type="journal article" date="2020" name="Ecol. Evol.">
        <title>Genome structure and content of the rice root-knot nematode (Meloidogyne graminicola).</title>
        <authorList>
            <person name="Phan N.T."/>
            <person name="Danchin E.G.J."/>
            <person name="Klopp C."/>
            <person name="Perfus-Barbeoch L."/>
            <person name="Kozlowski D.K."/>
            <person name="Koutsovoulos G.D."/>
            <person name="Lopez-Roques C."/>
            <person name="Bouchez O."/>
            <person name="Zahm M."/>
            <person name="Besnard G."/>
            <person name="Bellafiore S."/>
        </authorList>
    </citation>
    <scope>NUCLEOTIDE SEQUENCE</scope>
    <source>
        <strain evidence="6">VN-18</strain>
    </source>
</reference>
<keyword evidence="7" id="KW-1185">Reference proteome</keyword>
<feature type="domain" description="BED-type" evidence="5">
    <location>
        <begin position="82"/>
        <end position="119"/>
    </location>
</feature>
<sequence length="139" mass="16731">MRLLRKHLNSHTEAYKEYLINEKNRTDKLEIGEGSKIHEKQINQGNFDQLQEQYEDEQTHNEQNNEEGEEEKELPIIQQFILDRKEKFAVCKKCSKQLPYINRKRSFWGLKKHINNEHQHKKENKNINEKNKTGEASNK</sequence>
<evidence type="ECO:0000256" key="1">
    <source>
        <dbReference type="ARBA" id="ARBA00022723"/>
    </source>
</evidence>
<dbReference type="GO" id="GO:0008270">
    <property type="term" value="F:zinc ion binding"/>
    <property type="evidence" value="ECO:0007669"/>
    <property type="project" value="UniProtKB-KW"/>
</dbReference>